<dbReference type="EMBL" id="LXQA011001635">
    <property type="protein sequence ID" value="MCI80712.1"/>
    <property type="molecule type" value="Genomic_DNA"/>
</dbReference>
<evidence type="ECO:0000313" key="1">
    <source>
        <dbReference type="EMBL" id="MCI80712.1"/>
    </source>
</evidence>
<accession>A0A392UZX8</accession>
<keyword evidence="2" id="KW-1185">Reference proteome</keyword>
<protein>
    <submittedName>
        <fullName evidence="1">Uncharacterized protein</fullName>
    </submittedName>
</protein>
<sequence>MLMRHKVEGEGGAVTILGPGLAGSLFDWAL</sequence>
<organism evidence="1 2">
    <name type="scientific">Trifolium medium</name>
    <dbReference type="NCBI Taxonomy" id="97028"/>
    <lineage>
        <taxon>Eukaryota</taxon>
        <taxon>Viridiplantae</taxon>
        <taxon>Streptophyta</taxon>
        <taxon>Embryophyta</taxon>
        <taxon>Tracheophyta</taxon>
        <taxon>Spermatophyta</taxon>
        <taxon>Magnoliopsida</taxon>
        <taxon>eudicotyledons</taxon>
        <taxon>Gunneridae</taxon>
        <taxon>Pentapetalae</taxon>
        <taxon>rosids</taxon>
        <taxon>fabids</taxon>
        <taxon>Fabales</taxon>
        <taxon>Fabaceae</taxon>
        <taxon>Papilionoideae</taxon>
        <taxon>50 kb inversion clade</taxon>
        <taxon>NPAAA clade</taxon>
        <taxon>Hologalegina</taxon>
        <taxon>IRL clade</taxon>
        <taxon>Trifolieae</taxon>
        <taxon>Trifolium</taxon>
    </lineage>
</organism>
<dbReference type="AlphaFoldDB" id="A0A392UZX8"/>
<comment type="caution">
    <text evidence="1">The sequence shown here is derived from an EMBL/GenBank/DDBJ whole genome shotgun (WGS) entry which is preliminary data.</text>
</comment>
<proteinExistence type="predicted"/>
<feature type="non-terminal residue" evidence="1">
    <location>
        <position position="30"/>
    </location>
</feature>
<evidence type="ECO:0000313" key="2">
    <source>
        <dbReference type="Proteomes" id="UP000265520"/>
    </source>
</evidence>
<reference evidence="1 2" key="1">
    <citation type="journal article" date="2018" name="Front. Plant Sci.">
        <title>Red Clover (Trifolium pratense) and Zigzag Clover (T. medium) - A Picture of Genomic Similarities and Differences.</title>
        <authorList>
            <person name="Dluhosova J."/>
            <person name="Istvanek J."/>
            <person name="Nedelnik J."/>
            <person name="Repkova J."/>
        </authorList>
    </citation>
    <scope>NUCLEOTIDE SEQUENCE [LARGE SCALE GENOMIC DNA]</scope>
    <source>
        <strain evidence="2">cv. 10/8</strain>
        <tissue evidence="1">Leaf</tissue>
    </source>
</reference>
<name>A0A392UZX8_9FABA</name>
<dbReference type="Proteomes" id="UP000265520">
    <property type="component" value="Unassembled WGS sequence"/>
</dbReference>